<evidence type="ECO:0000256" key="1">
    <source>
        <dbReference type="SAM" id="MobiDB-lite"/>
    </source>
</evidence>
<dbReference type="PANTHER" id="PTHR37318">
    <property type="entry name" value="BSL7504 PROTEIN"/>
    <property type="match status" value="1"/>
</dbReference>
<sequence>MEFDKLVHQPTRLRIFAHLYANGETGFTDLTAALEVTEGNLASHIDRMKDADCVAVDTELVDGTARTTYRLTERGERLFEDHIETLESLIDGLETESPDSDPIHDADSSPGRDRDPGPGPSPGPGA</sequence>
<protein>
    <submittedName>
        <fullName evidence="3">Transcriptional regulator</fullName>
    </submittedName>
</protein>
<dbReference type="Pfam" id="PF13601">
    <property type="entry name" value="HTH_34"/>
    <property type="match status" value="1"/>
</dbReference>
<evidence type="ECO:0000313" key="4">
    <source>
        <dbReference type="Proteomes" id="UP000302218"/>
    </source>
</evidence>
<reference evidence="4" key="1">
    <citation type="submission" date="2019-05" db="EMBL/GenBank/DDBJ databases">
        <title>Genome sequence and methylation pattern of the halophilic Archaeon Natrinema versiforme BOL5-4.</title>
        <authorList>
            <person name="DasSarma P."/>
            <person name="Anton B.P."/>
            <person name="DasSarma S.L."/>
            <person name="Martinez F.L."/>
            <person name="Guzman D."/>
            <person name="Roberts R.J."/>
            <person name="DasSarma S."/>
        </authorList>
    </citation>
    <scope>NUCLEOTIDE SEQUENCE [LARGE SCALE GENOMIC DNA]</scope>
    <source>
        <strain evidence="4">BOL5-4</strain>
    </source>
</reference>
<feature type="compositionally biased region" description="Pro residues" evidence="1">
    <location>
        <begin position="117"/>
        <end position="126"/>
    </location>
</feature>
<dbReference type="InterPro" id="IPR036388">
    <property type="entry name" value="WH-like_DNA-bd_sf"/>
</dbReference>
<feature type="domain" description="Winged helix DNA-binding" evidence="2">
    <location>
        <begin position="12"/>
        <end position="90"/>
    </location>
</feature>
<evidence type="ECO:0000313" key="3">
    <source>
        <dbReference type="EMBL" id="QCS41221.1"/>
    </source>
</evidence>
<dbReference type="OrthoDB" id="65295at2157"/>
<gene>
    <name evidence="3" type="ORF">FEJ81_02225</name>
</gene>
<proteinExistence type="predicted"/>
<dbReference type="Proteomes" id="UP000302218">
    <property type="component" value="Chromosome"/>
</dbReference>
<dbReference type="InterPro" id="IPR036390">
    <property type="entry name" value="WH_DNA-bd_sf"/>
</dbReference>
<evidence type="ECO:0000259" key="2">
    <source>
        <dbReference type="Pfam" id="PF13601"/>
    </source>
</evidence>
<organism evidence="3 4">
    <name type="scientific">Natrinema versiforme</name>
    <dbReference type="NCBI Taxonomy" id="88724"/>
    <lineage>
        <taxon>Archaea</taxon>
        <taxon>Methanobacteriati</taxon>
        <taxon>Methanobacteriota</taxon>
        <taxon>Stenosarchaea group</taxon>
        <taxon>Halobacteria</taxon>
        <taxon>Halobacteriales</taxon>
        <taxon>Natrialbaceae</taxon>
        <taxon>Natrinema</taxon>
    </lineage>
</organism>
<dbReference type="SUPFAM" id="SSF46785">
    <property type="entry name" value="Winged helix' DNA-binding domain"/>
    <property type="match status" value="1"/>
</dbReference>
<dbReference type="KEGG" id="nvr:FEJ81_02225"/>
<feature type="region of interest" description="Disordered" evidence="1">
    <location>
        <begin position="89"/>
        <end position="126"/>
    </location>
</feature>
<name>A0A4V1FY70_9EURY</name>
<feature type="compositionally biased region" description="Basic and acidic residues" evidence="1">
    <location>
        <begin position="101"/>
        <end position="116"/>
    </location>
</feature>
<accession>A0A4V1FY70</accession>
<dbReference type="Gene3D" id="1.10.10.10">
    <property type="entry name" value="Winged helix-like DNA-binding domain superfamily/Winged helix DNA-binding domain"/>
    <property type="match status" value="1"/>
</dbReference>
<dbReference type="InterPro" id="IPR027395">
    <property type="entry name" value="WH_DNA-bd_dom"/>
</dbReference>
<dbReference type="EMBL" id="CP040330">
    <property type="protein sequence ID" value="QCS41221.1"/>
    <property type="molecule type" value="Genomic_DNA"/>
</dbReference>
<dbReference type="PANTHER" id="PTHR37318:SF1">
    <property type="entry name" value="BSL7504 PROTEIN"/>
    <property type="match status" value="1"/>
</dbReference>
<dbReference type="AlphaFoldDB" id="A0A4V1FY70"/>